<dbReference type="Gene3D" id="2.60.40.10">
    <property type="entry name" value="Immunoglobulins"/>
    <property type="match status" value="1"/>
</dbReference>
<feature type="signal peptide" evidence="1">
    <location>
        <begin position="1"/>
        <end position="28"/>
    </location>
</feature>
<evidence type="ECO:0000313" key="3">
    <source>
        <dbReference type="EMBL" id="TVT37772.1"/>
    </source>
</evidence>
<keyword evidence="1" id="KW-0732">Signal</keyword>
<protein>
    <submittedName>
        <fullName evidence="3">T9SS type A sorting domain-containing protein</fullName>
    </submittedName>
</protein>
<evidence type="ECO:0000259" key="2">
    <source>
        <dbReference type="Pfam" id="PF18962"/>
    </source>
</evidence>
<dbReference type="EMBL" id="VMRJ01000006">
    <property type="protein sequence ID" value="TVT37772.1"/>
    <property type="molecule type" value="Genomic_DNA"/>
</dbReference>
<evidence type="ECO:0000256" key="1">
    <source>
        <dbReference type="SAM" id="SignalP"/>
    </source>
</evidence>
<organism evidence="3 4">
    <name type="scientific">Hymenobacter setariae</name>
    <dbReference type="NCBI Taxonomy" id="2594794"/>
    <lineage>
        <taxon>Bacteria</taxon>
        <taxon>Pseudomonadati</taxon>
        <taxon>Bacteroidota</taxon>
        <taxon>Cytophagia</taxon>
        <taxon>Cytophagales</taxon>
        <taxon>Hymenobacteraceae</taxon>
        <taxon>Hymenobacter</taxon>
    </lineage>
</organism>
<gene>
    <name evidence="3" type="ORF">FNT36_21620</name>
</gene>
<feature type="domain" description="Secretion system C-terminal sorting" evidence="2">
    <location>
        <begin position="285"/>
        <end position="343"/>
    </location>
</feature>
<keyword evidence="4" id="KW-1185">Reference proteome</keyword>
<dbReference type="OrthoDB" id="1489185at2"/>
<comment type="caution">
    <text evidence="3">The sequence shown here is derived from an EMBL/GenBank/DDBJ whole genome shotgun (WGS) entry which is preliminary data.</text>
</comment>
<accession>A0A558BMP1</accession>
<feature type="chain" id="PRO_5022077358" evidence="1">
    <location>
        <begin position="29"/>
        <end position="352"/>
    </location>
</feature>
<dbReference type="RefSeq" id="WP_144852036.1">
    <property type="nucleotide sequence ID" value="NZ_VMRJ01000006.1"/>
</dbReference>
<dbReference type="Pfam" id="PF18962">
    <property type="entry name" value="Por_Secre_tail"/>
    <property type="match status" value="1"/>
</dbReference>
<dbReference type="InterPro" id="IPR026444">
    <property type="entry name" value="Secre_tail"/>
</dbReference>
<dbReference type="AlphaFoldDB" id="A0A558BMP1"/>
<dbReference type="NCBIfam" id="TIGR04183">
    <property type="entry name" value="Por_Secre_tail"/>
    <property type="match status" value="1"/>
</dbReference>
<reference evidence="3 4" key="1">
    <citation type="submission" date="2019-07" db="EMBL/GenBank/DDBJ databases">
        <title>Hymenobacter sp. straun FUR1 Genome sequencing and assembly.</title>
        <authorList>
            <person name="Chhetri G."/>
        </authorList>
    </citation>
    <scope>NUCLEOTIDE SEQUENCE [LARGE SCALE GENOMIC DNA]</scope>
    <source>
        <strain evidence="3 4">Fur1</strain>
    </source>
</reference>
<proteinExistence type="predicted"/>
<dbReference type="InterPro" id="IPR013783">
    <property type="entry name" value="Ig-like_fold"/>
</dbReference>
<sequence length="352" mass="37485">MHFKVLYQLRVLLPVFVSFFLSLPSAHAQIQYANKVVMEEGIVSDNTRAADGNLATNATIKPSLLLGYTRLRVSFPTTAAAGKEAGMYIKPNILISAALLGGATLNTFYKDGSTITPVDSHLLSSDLLNLKIEVSGIRRISFTPTQPFNQIELVFFSVLALGQDIEIYEAFSTAAPLPVVLTSFQAAATPAGVSLSWGTASEHAADQFVVERAAADAPGNFQAIGRVQAAGTSAQARTYQFVDAEATSAARRYYRLRQLDHDGTATFSPVVAVQAEALATRLLAYPSPTVGTLTVAGAAGSEFSILDQLGRPVRHATTSPSQPQLDVSSLPAGLYFVQDATTGQRAKFLKAN</sequence>
<evidence type="ECO:0000313" key="4">
    <source>
        <dbReference type="Proteomes" id="UP000317624"/>
    </source>
</evidence>
<dbReference type="Proteomes" id="UP000317624">
    <property type="component" value="Unassembled WGS sequence"/>
</dbReference>
<name>A0A558BMP1_9BACT</name>